<dbReference type="RefSeq" id="WP_076089357.1">
    <property type="nucleotide sequence ID" value="NZ_CP019070.1"/>
</dbReference>
<evidence type="ECO:0000313" key="2">
    <source>
        <dbReference type="Proteomes" id="UP000186074"/>
    </source>
</evidence>
<dbReference type="EMBL" id="CP019070">
    <property type="protein sequence ID" value="APW67007.1"/>
    <property type="molecule type" value="Genomic_DNA"/>
</dbReference>
<dbReference type="OrthoDB" id="5344195at2"/>
<keyword evidence="2" id="KW-1185">Reference proteome</keyword>
<protein>
    <recommendedName>
        <fullName evidence="3">DUF3859 domain-containing protein</fullName>
    </recommendedName>
</protein>
<gene>
    <name evidence="1" type="ORF">LPB137_11060</name>
</gene>
<organism evidence="1 2">
    <name type="scientific">Poseidonibacter parvus</name>
    <dbReference type="NCBI Taxonomy" id="1850254"/>
    <lineage>
        <taxon>Bacteria</taxon>
        <taxon>Pseudomonadati</taxon>
        <taxon>Campylobacterota</taxon>
        <taxon>Epsilonproteobacteria</taxon>
        <taxon>Campylobacterales</taxon>
        <taxon>Arcobacteraceae</taxon>
        <taxon>Poseidonibacter</taxon>
    </lineage>
</organism>
<evidence type="ECO:0008006" key="3">
    <source>
        <dbReference type="Google" id="ProtNLM"/>
    </source>
</evidence>
<sequence>MIKYLFPFLFLITILNAENINTQDDELIDNEPIDYSNELKIEPSVDCLILQDENSIICKFERNRINVDQEIVVQWIDPQGDISRSRNMIVPAGHGSIYDFRYINGRLSGDWVFRVIENEKVFESKFELK</sequence>
<reference evidence="1 2" key="1">
    <citation type="submission" date="2017-01" db="EMBL/GenBank/DDBJ databases">
        <title>Genome sequencing of Arcobacter sp. LPB0137.</title>
        <authorList>
            <person name="Lee G.-W."/>
            <person name="Yi H."/>
        </authorList>
    </citation>
    <scope>NUCLEOTIDE SEQUENCE [LARGE SCALE GENOMIC DNA]</scope>
    <source>
        <strain evidence="1 2">LPB0137</strain>
    </source>
</reference>
<dbReference type="STRING" id="1850254.LPB137_11060"/>
<evidence type="ECO:0000313" key="1">
    <source>
        <dbReference type="EMBL" id="APW67007.1"/>
    </source>
</evidence>
<dbReference type="AlphaFoldDB" id="A0A1P8KR37"/>
<dbReference type="KEGG" id="alp:LPB137_11060"/>
<dbReference type="Proteomes" id="UP000186074">
    <property type="component" value="Chromosome"/>
</dbReference>
<accession>A0A1P8KR37</accession>
<proteinExistence type="predicted"/>
<name>A0A1P8KR37_9BACT</name>